<dbReference type="PANTHER" id="PTHR23334">
    <property type="entry name" value="CCAAT/ENHANCER BINDING PROTEIN"/>
    <property type="match status" value="1"/>
</dbReference>
<dbReference type="InterPro" id="IPR031106">
    <property type="entry name" value="C/EBP"/>
</dbReference>
<dbReference type="InterPro" id="IPR046347">
    <property type="entry name" value="bZIP_sf"/>
</dbReference>
<comment type="similarity">
    <text evidence="1">Belongs to the bZIP family. C/EBP subfamily.</text>
</comment>
<reference evidence="4 5" key="1">
    <citation type="submission" date="2024-04" db="EMBL/GenBank/DDBJ databases">
        <authorList>
            <person name="Waldvogel A.-M."/>
            <person name="Schoenle A."/>
        </authorList>
    </citation>
    <scope>NUCLEOTIDE SEQUENCE [LARGE SCALE GENOMIC DNA]</scope>
</reference>
<dbReference type="GO" id="GO:0030099">
    <property type="term" value="P:myeloid cell differentiation"/>
    <property type="evidence" value="ECO:0007669"/>
    <property type="project" value="TreeGrafter"/>
</dbReference>
<evidence type="ECO:0000313" key="5">
    <source>
        <dbReference type="Proteomes" id="UP001497482"/>
    </source>
</evidence>
<dbReference type="CDD" id="cd14693">
    <property type="entry name" value="bZIP_CEBP"/>
    <property type="match status" value="1"/>
</dbReference>
<protein>
    <recommendedName>
        <fullName evidence="3">BZIP domain-containing protein</fullName>
    </recommendedName>
</protein>
<keyword evidence="5" id="KW-1185">Reference proteome</keyword>
<dbReference type="GO" id="GO:0000978">
    <property type="term" value="F:RNA polymerase II cis-regulatory region sequence-specific DNA binding"/>
    <property type="evidence" value="ECO:0007669"/>
    <property type="project" value="TreeGrafter"/>
</dbReference>
<dbReference type="EMBL" id="OZ035843">
    <property type="protein sequence ID" value="CAL1596728.1"/>
    <property type="molecule type" value="Genomic_DNA"/>
</dbReference>
<dbReference type="Pfam" id="PF07716">
    <property type="entry name" value="bZIP_2"/>
    <property type="match status" value="1"/>
</dbReference>
<dbReference type="GO" id="GO:0006351">
    <property type="term" value="P:DNA-templated transcription"/>
    <property type="evidence" value="ECO:0007669"/>
    <property type="project" value="InterPro"/>
</dbReference>
<evidence type="ECO:0000313" key="4">
    <source>
        <dbReference type="EMBL" id="CAL1596728.1"/>
    </source>
</evidence>
<name>A0AAV2L2Z3_KNICA</name>
<feature type="coiled-coil region" evidence="2">
    <location>
        <begin position="133"/>
        <end position="167"/>
    </location>
</feature>
<keyword evidence="2" id="KW-0175">Coiled coil</keyword>
<evidence type="ECO:0000259" key="3">
    <source>
        <dbReference type="PROSITE" id="PS50217"/>
    </source>
</evidence>
<dbReference type="GO" id="GO:0000981">
    <property type="term" value="F:DNA-binding transcription factor activity, RNA polymerase II-specific"/>
    <property type="evidence" value="ECO:0007669"/>
    <property type="project" value="TreeGrafter"/>
</dbReference>
<gene>
    <name evidence="4" type="ORF">KC01_LOCUS25359</name>
</gene>
<proteinExistence type="inferred from homology"/>
<sequence>MGGGTVKGIEAAVDYTSVMSDSRVSSVIQEWVSSFQGQSSQMEMLSFSQGFRPEERGAPEQMMGLSYAPYSSNSGASEHLHCPQQDFSFLHPSLRPPQVSKRSISKDSPEYRLRRERNNIAVRKSRDKARHRILLTQQRALQLQDENQRLQQRIALLSQELDSLKHILSQRHLQQAAEQGPAGPSL</sequence>
<dbReference type="Proteomes" id="UP001497482">
    <property type="component" value="Chromosome 21"/>
</dbReference>
<evidence type="ECO:0000256" key="1">
    <source>
        <dbReference type="ARBA" id="ARBA00006951"/>
    </source>
</evidence>
<dbReference type="PROSITE" id="PS50217">
    <property type="entry name" value="BZIP"/>
    <property type="match status" value="1"/>
</dbReference>
<dbReference type="Gene3D" id="1.20.5.170">
    <property type="match status" value="1"/>
</dbReference>
<dbReference type="AlphaFoldDB" id="A0AAV2L2Z3"/>
<dbReference type="PANTHER" id="PTHR23334:SF62">
    <property type="entry name" value="CCAAT_ENHANCER BINDING PROTEIN (C_EBP) 1"/>
    <property type="match status" value="1"/>
</dbReference>
<accession>A0AAV2L2Z3</accession>
<dbReference type="SUPFAM" id="SSF57959">
    <property type="entry name" value="Leucine zipper domain"/>
    <property type="match status" value="1"/>
</dbReference>
<dbReference type="InterPro" id="IPR004827">
    <property type="entry name" value="bZIP"/>
</dbReference>
<dbReference type="SMART" id="SM00338">
    <property type="entry name" value="BRLZ"/>
    <property type="match status" value="1"/>
</dbReference>
<feature type="domain" description="BZIP" evidence="3">
    <location>
        <begin position="108"/>
        <end position="171"/>
    </location>
</feature>
<evidence type="ECO:0000256" key="2">
    <source>
        <dbReference type="SAM" id="Coils"/>
    </source>
</evidence>
<organism evidence="4 5">
    <name type="scientific">Knipowitschia caucasica</name>
    <name type="common">Caucasian dwarf goby</name>
    <name type="synonym">Pomatoschistus caucasicus</name>
    <dbReference type="NCBI Taxonomy" id="637954"/>
    <lineage>
        <taxon>Eukaryota</taxon>
        <taxon>Metazoa</taxon>
        <taxon>Chordata</taxon>
        <taxon>Craniata</taxon>
        <taxon>Vertebrata</taxon>
        <taxon>Euteleostomi</taxon>
        <taxon>Actinopterygii</taxon>
        <taxon>Neopterygii</taxon>
        <taxon>Teleostei</taxon>
        <taxon>Neoteleostei</taxon>
        <taxon>Acanthomorphata</taxon>
        <taxon>Gobiaria</taxon>
        <taxon>Gobiiformes</taxon>
        <taxon>Gobioidei</taxon>
        <taxon>Gobiidae</taxon>
        <taxon>Gobiinae</taxon>
        <taxon>Knipowitschia</taxon>
    </lineage>
</organism>